<dbReference type="PANTHER" id="PTHR13395">
    <property type="entry name" value="SISTER CHROMATID COHESION PROTEIN DCC1-RELATED"/>
    <property type="match status" value="1"/>
</dbReference>
<protein>
    <recommendedName>
        <fullName evidence="2">Sister chromatid cohesion protein DCC1</fullName>
    </recommendedName>
</protein>
<name>A0A0B1TTR5_OESDE</name>
<accession>A0A0B1TTR5</accession>
<evidence type="ECO:0000256" key="3">
    <source>
        <dbReference type="ARBA" id="ARBA00022705"/>
    </source>
</evidence>
<evidence type="ECO:0000256" key="1">
    <source>
        <dbReference type="ARBA" id="ARBA00007017"/>
    </source>
</evidence>
<dbReference type="GO" id="GO:0034088">
    <property type="term" value="P:maintenance of mitotic sister chromatid cohesion"/>
    <property type="evidence" value="ECO:0007669"/>
    <property type="project" value="TreeGrafter"/>
</dbReference>
<gene>
    <name evidence="4" type="ORF">OESDEN_00467</name>
</gene>
<dbReference type="GO" id="GO:0031390">
    <property type="term" value="C:Ctf18 RFC-like complex"/>
    <property type="evidence" value="ECO:0007669"/>
    <property type="project" value="InterPro"/>
</dbReference>
<dbReference type="Pfam" id="PF09724">
    <property type="entry name" value="Dcc1"/>
    <property type="match status" value="1"/>
</dbReference>
<dbReference type="GO" id="GO:0000775">
    <property type="term" value="C:chromosome, centromeric region"/>
    <property type="evidence" value="ECO:0007669"/>
    <property type="project" value="TreeGrafter"/>
</dbReference>
<organism evidence="4 5">
    <name type="scientific">Oesophagostomum dentatum</name>
    <name type="common">Nodular worm</name>
    <dbReference type="NCBI Taxonomy" id="61180"/>
    <lineage>
        <taxon>Eukaryota</taxon>
        <taxon>Metazoa</taxon>
        <taxon>Ecdysozoa</taxon>
        <taxon>Nematoda</taxon>
        <taxon>Chromadorea</taxon>
        <taxon>Rhabditida</taxon>
        <taxon>Rhabditina</taxon>
        <taxon>Rhabditomorpha</taxon>
        <taxon>Strongyloidea</taxon>
        <taxon>Strongylidae</taxon>
        <taxon>Oesophagostomum</taxon>
    </lineage>
</organism>
<dbReference type="PANTHER" id="PTHR13395:SF6">
    <property type="entry name" value="SISTER CHROMATID COHESION PROTEIN DCC1"/>
    <property type="match status" value="1"/>
</dbReference>
<comment type="similarity">
    <text evidence="1">Belongs to the DCC1 family.</text>
</comment>
<dbReference type="InterPro" id="IPR019128">
    <property type="entry name" value="Dcc1"/>
</dbReference>
<keyword evidence="5" id="KW-1185">Reference proteome</keyword>
<evidence type="ECO:0000313" key="4">
    <source>
        <dbReference type="EMBL" id="KHJ99531.1"/>
    </source>
</evidence>
<dbReference type="AlphaFoldDB" id="A0A0B1TTR5"/>
<dbReference type="Proteomes" id="UP000053660">
    <property type="component" value="Unassembled WGS sequence"/>
</dbReference>
<evidence type="ECO:0000313" key="5">
    <source>
        <dbReference type="Proteomes" id="UP000053660"/>
    </source>
</evidence>
<keyword evidence="3" id="KW-0235">DNA replication</keyword>
<reference evidence="4 5" key="1">
    <citation type="submission" date="2014-03" db="EMBL/GenBank/DDBJ databases">
        <title>Draft genome of the hookworm Oesophagostomum dentatum.</title>
        <authorList>
            <person name="Mitreva M."/>
        </authorList>
    </citation>
    <scope>NUCLEOTIDE SEQUENCE [LARGE SCALE GENOMIC DNA]</scope>
    <source>
        <strain evidence="4 5">OD-Hann</strain>
    </source>
</reference>
<dbReference type="EMBL" id="KN549216">
    <property type="protein sequence ID" value="KHJ99531.1"/>
    <property type="molecule type" value="Genomic_DNA"/>
</dbReference>
<evidence type="ECO:0000256" key="2">
    <source>
        <dbReference type="ARBA" id="ARBA00017682"/>
    </source>
</evidence>
<dbReference type="GO" id="GO:0006260">
    <property type="term" value="P:DNA replication"/>
    <property type="evidence" value="ECO:0007669"/>
    <property type="project" value="UniProtKB-KW"/>
</dbReference>
<dbReference type="GO" id="GO:0000785">
    <property type="term" value="C:chromatin"/>
    <property type="evidence" value="ECO:0007669"/>
    <property type="project" value="TreeGrafter"/>
</dbReference>
<proteinExistence type="inferred from homology"/>
<dbReference type="OrthoDB" id="5199543at2759"/>
<sequence length="441" mass="51025">MELFVQRKKKIQEVHENTPFARAKKAREDVRASVPLHSLEHVKSFLKIVREDENVMVSHSQFLFIIVNSTGVFLQGEVQQLRFTSKFPLNDYKLIQIPKEMLKDVIEGQKLVFRGDMEDSPVLCSESTTFAIKEVETSNTMFLAPTLKTASEVNDSEEKFLSNAPINSLCHHYLELEKVPCVTPFRLRELLHRNELHWDWPSEDSQADTYTRNDLLGHVQMSESEMFALLADMPVVEHSEKLRWLSLELRRKFFTMLIDAFDDDDHPDILITHLTADTLRSCLPENVTDQMISWFLSFMCTKSDTGEYSVNPAPFVHEIASQVLQGPFRRISLKEFEKIMDTTLPCGLKMEPSHLLGISVRSEDIRETFISYLSPEDLPEDTRERLRILFSLQKTWTVEEINPYLRDICADSRAMRILLINLCYSTELPSGEKAFCSLRPV</sequence>